<feature type="transmembrane region" description="Helical" evidence="5">
    <location>
        <begin position="97"/>
        <end position="119"/>
    </location>
</feature>
<feature type="transmembrane region" description="Helical" evidence="5">
    <location>
        <begin position="398"/>
        <end position="415"/>
    </location>
</feature>
<dbReference type="Ensembl" id="ENSCSET00000012646.1">
    <property type="protein sequence ID" value="ENSCSEP00000012496.1"/>
    <property type="gene ID" value="ENSCSEG00000008050.1"/>
</dbReference>
<feature type="domain" description="STAS" evidence="6">
    <location>
        <begin position="428"/>
        <end position="537"/>
    </location>
</feature>
<keyword evidence="4 5" id="KW-0472">Membrane</keyword>
<protein>
    <submittedName>
        <fullName evidence="7">Solute carrier family 26 member 11</fullName>
    </submittedName>
</protein>
<name>A0A3P8VGX0_CYNSE</name>
<evidence type="ECO:0000256" key="1">
    <source>
        <dbReference type="ARBA" id="ARBA00004141"/>
    </source>
</evidence>
<reference evidence="7 8" key="1">
    <citation type="journal article" date="2014" name="Nat. Genet.">
        <title>Whole-genome sequence of a flatfish provides insights into ZW sex chromosome evolution and adaptation to a benthic lifestyle.</title>
        <authorList>
            <person name="Chen S."/>
            <person name="Zhang G."/>
            <person name="Shao C."/>
            <person name="Huang Q."/>
            <person name="Liu G."/>
            <person name="Zhang P."/>
            <person name="Song W."/>
            <person name="An N."/>
            <person name="Chalopin D."/>
            <person name="Volff J.N."/>
            <person name="Hong Y."/>
            <person name="Li Q."/>
            <person name="Sha Z."/>
            <person name="Zhou H."/>
            <person name="Xie M."/>
            <person name="Yu Q."/>
            <person name="Liu Y."/>
            <person name="Xiang H."/>
            <person name="Wang N."/>
            <person name="Wu K."/>
            <person name="Yang C."/>
            <person name="Zhou Q."/>
            <person name="Liao X."/>
            <person name="Yang L."/>
            <person name="Hu Q."/>
            <person name="Zhang J."/>
            <person name="Meng L."/>
            <person name="Jin L."/>
            <person name="Tian Y."/>
            <person name="Lian J."/>
            <person name="Yang J."/>
            <person name="Miao G."/>
            <person name="Liu S."/>
            <person name="Liang Z."/>
            <person name="Yan F."/>
            <person name="Li Y."/>
            <person name="Sun B."/>
            <person name="Zhang H."/>
            <person name="Zhang J."/>
            <person name="Zhu Y."/>
            <person name="Du M."/>
            <person name="Zhao Y."/>
            <person name="Schartl M."/>
            <person name="Tang Q."/>
            <person name="Wang J."/>
        </authorList>
    </citation>
    <scope>NUCLEOTIDE SEQUENCE</scope>
</reference>
<dbReference type="InterPro" id="IPR002645">
    <property type="entry name" value="STAS_dom"/>
</dbReference>
<reference evidence="7" key="3">
    <citation type="submission" date="2025-09" db="UniProtKB">
        <authorList>
            <consortium name="Ensembl"/>
        </authorList>
    </citation>
    <scope>IDENTIFICATION</scope>
</reference>
<evidence type="ECO:0000256" key="5">
    <source>
        <dbReference type="SAM" id="Phobius"/>
    </source>
</evidence>
<dbReference type="InterPro" id="IPR036513">
    <property type="entry name" value="STAS_dom_sf"/>
</dbReference>
<comment type="subcellular location">
    <subcellularLocation>
        <location evidence="1">Membrane</location>
        <topology evidence="1">Multi-pass membrane protein</topology>
    </subcellularLocation>
</comment>
<keyword evidence="8" id="KW-1185">Reference proteome</keyword>
<evidence type="ECO:0000256" key="4">
    <source>
        <dbReference type="ARBA" id="ARBA00023136"/>
    </source>
</evidence>
<reference evidence="7" key="2">
    <citation type="submission" date="2025-08" db="UniProtKB">
        <authorList>
            <consortium name="Ensembl"/>
        </authorList>
    </citation>
    <scope>IDENTIFICATION</scope>
</reference>
<proteinExistence type="predicted"/>
<feature type="transmembrane region" description="Helical" evidence="5">
    <location>
        <begin position="210"/>
        <end position="231"/>
    </location>
</feature>
<dbReference type="PROSITE" id="PS50801">
    <property type="entry name" value="STAS"/>
    <property type="match status" value="1"/>
</dbReference>
<feature type="transmembrane region" description="Helical" evidence="5">
    <location>
        <begin position="73"/>
        <end position="90"/>
    </location>
</feature>
<dbReference type="GO" id="GO:0016020">
    <property type="term" value="C:membrane"/>
    <property type="evidence" value="ECO:0007669"/>
    <property type="project" value="UniProtKB-SubCell"/>
</dbReference>
<evidence type="ECO:0000313" key="7">
    <source>
        <dbReference type="Ensembl" id="ENSCSEP00000012496.1"/>
    </source>
</evidence>
<dbReference type="GeneTree" id="ENSGT01150000286920"/>
<dbReference type="CDD" id="cd07042">
    <property type="entry name" value="STAS_SulP_like_sulfate_transporter"/>
    <property type="match status" value="1"/>
</dbReference>
<organism evidence="7 8">
    <name type="scientific">Cynoglossus semilaevis</name>
    <name type="common">Tongue sole</name>
    <dbReference type="NCBI Taxonomy" id="244447"/>
    <lineage>
        <taxon>Eukaryota</taxon>
        <taxon>Metazoa</taxon>
        <taxon>Chordata</taxon>
        <taxon>Craniata</taxon>
        <taxon>Vertebrata</taxon>
        <taxon>Euteleostomi</taxon>
        <taxon>Actinopterygii</taxon>
        <taxon>Neopterygii</taxon>
        <taxon>Teleostei</taxon>
        <taxon>Neoteleostei</taxon>
        <taxon>Acanthomorphata</taxon>
        <taxon>Carangaria</taxon>
        <taxon>Pleuronectiformes</taxon>
        <taxon>Pleuronectoidei</taxon>
        <taxon>Cynoglossidae</taxon>
        <taxon>Cynoglossinae</taxon>
        <taxon>Cynoglossus</taxon>
    </lineage>
</organism>
<keyword evidence="3 5" id="KW-1133">Transmembrane helix</keyword>
<evidence type="ECO:0000259" key="6">
    <source>
        <dbReference type="PROSITE" id="PS50801"/>
    </source>
</evidence>
<evidence type="ECO:0000256" key="3">
    <source>
        <dbReference type="ARBA" id="ARBA00022989"/>
    </source>
</evidence>
<feature type="transmembrane region" description="Helical" evidence="5">
    <location>
        <begin position="172"/>
        <end position="190"/>
    </location>
</feature>
<dbReference type="PANTHER" id="PTHR11814">
    <property type="entry name" value="SULFATE TRANSPORTER"/>
    <property type="match status" value="1"/>
</dbReference>
<dbReference type="Pfam" id="PF00916">
    <property type="entry name" value="Sulfate_transp"/>
    <property type="match status" value="1"/>
</dbReference>
<feature type="transmembrane region" description="Helical" evidence="5">
    <location>
        <begin position="20"/>
        <end position="43"/>
    </location>
</feature>
<dbReference type="InterPro" id="IPR001902">
    <property type="entry name" value="SLC26A/SulP_fam"/>
</dbReference>
<dbReference type="AlphaFoldDB" id="A0A3P8VGX0"/>
<dbReference type="SUPFAM" id="SSF52091">
    <property type="entry name" value="SpoIIaa-like"/>
    <property type="match status" value="1"/>
</dbReference>
<accession>A0A3P8VGX0</accession>
<sequence>EYPHTWLPILSWLPRYKLKWLQMDLLAGATVGLTAVPQVLAYAEVAGLPLEYGLYSAFMGGFIYTLLGTSKDVTLGPTAIMSLLCFSVVGGQPHRAVLLSLLCGIIQALMALLRLGFLLDFISSPVIKGFTCAAAITIGFGQIKNILGLKDLPPQFFLEVYYTFKKIPEARIGDVILGLICLSLLVMLMLMKKTLDSEAVHSNSTFSRKLVWVVATMRNALVVIAASLVAFSWEAFGHDVFTITGKTVQGLPPFRPPPTWDNTTNGTIVPFGEIVEGFGDGLAVIPLMGLLESIAIAKAFGYQNDYRIDVNQELLAIGVTNIMGSFVSGYPVTGSFGRTAVNSQTGVCTPAGGIVTSESTFNVSLYCWDSLFICSLVISTEVDILPFVVTFLMSFWQVQYGIIGGVAVSGALLLYSTARPKITVSDYGSLVMQFSSGLSFPATAYLSHMVHSNALRASPPRSLVLDCCHISTIDYSVISEFRDMIRQFKRHNVVLIFSNLQPSVLEILLKADLEDMKYTEDVEEALQQLESGNVLDD</sequence>
<dbReference type="Pfam" id="PF01740">
    <property type="entry name" value="STAS"/>
    <property type="match status" value="1"/>
</dbReference>
<dbReference type="Gene3D" id="3.30.750.24">
    <property type="entry name" value="STAS domain"/>
    <property type="match status" value="1"/>
</dbReference>
<keyword evidence="2 5" id="KW-0812">Transmembrane</keyword>
<dbReference type="InterPro" id="IPR011547">
    <property type="entry name" value="SLC26A/SulP_dom"/>
</dbReference>
<feature type="transmembrane region" description="Helical" evidence="5">
    <location>
        <begin position="50"/>
        <end position="67"/>
    </location>
</feature>
<dbReference type="Proteomes" id="UP000265120">
    <property type="component" value="Chromosome 9"/>
</dbReference>
<dbReference type="GO" id="GO:0055085">
    <property type="term" value="P:transmembrane transport"/>
    <property type="evidence" value="ECO:0007669"/>
    <property type="project" value="InterPro"/>
</dbReference>
<evidence type="ECO:0000256" key="2">
    <source>
        <dbReference type="ARBA" id="ARBA00022692"/>
    </source>
</evidence>
<evidence type="ECO:0000313" key="8">
    <source>
        <dbReference type="Proteomes" id="UP000265120"/>
    </source>
</evidence>